<dbReference type="EMBL" id="CP137640">
    <property type="protein sequence ID" value="WVX83887.1"/>
    <property type="molecule type" value="Genomic_DNA"/>
</dbReference>
<dbReference type="PROSITE" id="PS51736">
    <property type="entry name" value="RECOMBINASES_3"/>
    <property type="match status" value="1"/>
</dbReference>
<dbReference type="InterPro" id="IPR006119">
    <property type="entry name" value="Resolv_N"/>
</dbReference>
<evidence type="ECO:0000313" key="3">
    <source>
        <dbReference type="EMBL" id="WVX83887.1"/>
    </source>
</evidence>
<dbReference type="RefSeq" id="WP_338452759.1">
    <property type="nucleotide sequence ID" value="NZ_CP137640.1"/>
</dbReference>
<evidence type="ECO:0000259" key="2">
    <source>
        <dbReference type="PROSITE" id="PS51736"/>
    </source>
</evidence>
<accession>A0ABZ2CPK0</accession>
<gene>
    <name evidence="3" type="ORF">R4Z09_13395</name>
</gene>
<dbReference type="Pfam" id="PF00239">
    <property type="entry name" value="Resolvase"/>
    <property type="match status" value="1"/>
</dbReference>
<feature type="domain" description="Resolvase/invertase-type recombinase catalytic" evidence="2">
    <location>
        <begin position="1"/>
        <end position="133"/>
    </location>
</feature>
<reference evidence="3 4" key="1">
    <citation type="submission" date="2023-10" db="EMBL/GenBank/DDBJ databases">
        <title>Niallia locisalis sp.nov. isolated from a salt pond sample.</title>
        <authorList>
            <person name="Li X.-J."/>
            <person name="Dong L."/>
        </authorList>
    </citation>
    <scope>NUCLEOTIDE SEQUENCE [LARGE SCALE GENOMIC DNA]</scope>
    <source>
        <strain evidence="3 4">DSM 29761</strain>
    </source>
</reference>
<dbReference type="Pfam" id="PF02796">
    <property type="entry name" value="HTH_7"/>
    <property type="match status" value="1"/>
</dbReference>
<proteinExistence type="inferred from homology"/>
<evidence type="ECO:0000256" key="1">
    <source>
        <dbReference type="ARBA" id="ARBA00009913"/>
    </source>
</evidence>
<dbReference type="Gene3D" id="3.40.50.1390">
    <property type="entry name" value="Resolvase, N-terminal catalytic domain"/>
    <property type="match status" value="1"/>
</dbReference>
<dbReference type="CDD" id="cd03768">
    <property type="entry name" value="SR_ResInv"/>
    <property type="match status" value="1"/>
</dbReference>
<evidence type="ECO:0000313" key="4">
    <source>
        <dbReference type="Proteomes" id="UP001357223"/>
    </source>
</evidence>
<dbReference type="InterPro" id="IPR050639">
    <property type="entry name" value="SSR_resolvase"/>
</dbReference>
<dbReference type="SUPFAM" id="SSF46689">
    <property type="entry name" value="Homeodomain-like"/>
    <property type="match status" value="1"/>
</dbReference>
<dbReference type="Proteomes" id="UP001357223">
    <property type="component" value="Chromosome"/>
</dbReference>
<protein>
    <submittedName>
        <fullName evidence="3">Recombinase family protein</fullName>
    </submittedName>
</protein>
<comment type="similarity">
    <text evidence="1">Belongs to the site-specific recombinase resolvase family.</text>
</comment>
<keyword evidence="4" id="KW-1185">Reference proteome</keyword>
<dbReference type="PANTHER" id="PTHR30461">
    <property type="entry name" value="DNA-INVERTASE FROM LAMBDOID PROPHAGE"/>
    <property type="match status" value="1"/>
</dbReference>
<dbReference type="InterPro" id="IPR006120">
    <property type="entry name" value="Resolvase_HTH_dom"/>
</dbReference>
<sequence length="183" mass="21086">MLVGYMRPYHEDPDCEEQLLKLNRMNCDIIITEEHASAKKRTHLKDMFNHLNPGDKIIITKLFALADSTQHLLELLETIDQKDAYLQSLTEGIDTSGPDGYQFHDIVKHLLVFQSDVISEKTKQGMYEAKQKGVSTGRPRKPDENVKQAITMYQSKKYSLAEIKQQTGISKSTLYRYLESEMM</sequence>
<dbReference type="SMART" id="SM00857">
    <property type="entry name" value="Resolvase"/>
    <property type="match status" value="1"/>
</dbReference>
<dbReference type="Gene3D" id="1.10.10.60">
    <property type="entry name" value="Homeodomain-like"/>
    <property type="match status" value="1"/>
</dbReference>
<name>A0ABZ2CPK0_9BACI</name>
<dbReference type="SUPFAM" id="SSF53041">
    <property type="entry name" value="Resolvase-like"/>
    <property type="match status" value="1"/>
</dbReference>
<dbReference type="PANTHER" id="PTHR30461:SF26">
    <property type="entry name" value="RESOLVASE HOMOLOG YNEB"/>
    <property type="match status" value="1"/>
</dbReference>
<organism evidence="3 4">
    <name type="scientific">Niallia oryzisoli</name>
    <dbReference type="NCBI Taxonomy" id="1737571"/>
    <lineage>
        <taxon>Bacteria</taxon>
        <taxon>Bacillati</taxon>
        <taxon>Bacillota</taxon>
        <taxon>Bacilli</taxon>
        <taxon>Bacillales</taxon>
        <taxon>Bacillaceae</taxon>
        <taxon>Niallia</taxon>
    </lineage>
</organism>
<dbReference type="InterPro" id="IPR009057">
    <property type="entry name" value="Homeodomain-like_sf"/>
</dbReference>
<dbReference type="InterPro" id="IPR036162">
    <property type="entry name" value="Resolvase-like_N_sf"/>
</dbReference>